<dbReference type="GO" id="GO:0032259">
    <property type="term" value="P:methylation"/>
    <property type="evidence" value="ECO:0007669"/>
    <property type="project" value="UniProtKB-KW"/>
</dbReference>
<dbReference type="GO" id="GO:0008757">
    <property type="term" value="F:S-adenosylmethionine-dependent methyltransferase activity"/>
    <property type="evidence" value="ECO:0007669"/>
    <property type="project" value="InterPro"/>
</dbReference>
<comment type="caution">
    <text evidence="2">The sequence shown here is derived from an EMBL/GenBank/DDBJ whole genome shotgun (WGS) entry which is preliminary data.</text>
</comment>
<dbReference type="CDD" id="cd02440">
    <property type="entry name" value="AdoMet_MTases"/>
    <property type="match status" value="1"/>
</dbReference>
<dbReference type="InterPro" id="IPR013216">
    <property type="entry name" value="Methyltransf_11"/>
</dbReference>
<protein>
    <submittedName>
        <fullName evidence="2">S-adenosylmethionine-dependent methyltransferases</fullName>
    </submittedName>
</protein>
<keyword evidence="3" id="KW-1185">Reference proteome</keyword>
<gene>
    <name evidence="2" type="ORF">Asru_0433_06</name>
</gene>
<dbReference type="InterPro" id="IPR050508">
    <property type="entry name" value="Methyltransf_Superfamily"/>
</dbReference>
<feature type="domain" description="Methyltransferase type 11" evidence="1">
    <location>
        <begin position="27"/>
        <end position="120"/>
    </location>
</feature>
<dbReference type="EMBL" id="BANB01000433">
    <property type="protein sequence ID" value="GAN77734.1"/>
    <property type="molecule type" value="Genomic_DNA"/>
</dbReference>
<keyword evidence="2" id="KW-0489">Methyltransferase</keyword>
<accession>A0A0D6PA43</accession>
<evidence type="ECO:0000259" key="1">
    <source>
        <dbReference type="Pfam" id="PF08241"/>
    </source>
</evidence>
<dbReference type="Gene3D" id="3.40.50.150">
    <property type="entry name" value="Vaccinia Virus protein VP39"/>
    <property type="match status" value="1"/>
</dbReference>
<dbReference type="Proteomes" id="UP000032680">
    <property type="component" value="Unassembled WGS sequence"/>
</dbReference>
<dbReference type="OrthoDB" id="9787738at2"/>
<dbReference type="Pfam" id="PF08241">
    <property type="entry name" value="Methyltransf_11"/>
    <property type="match status" value="1"/>
</dbReference>
<sequence>MTTPVPSARLHADELAGLRPLSGCTILDVGCGGGGFLQELLRHGADAIGLETDEGQLARARAAGIDASRLRIGRAGALPFPDASLDVVCCIFTLHHFAPDEQMRAFDEAARTLRPGGGLFVVEPTPHGPMSEVLKPLEDETEVRTRSIALLEDGAVAGLARRARRPYEVTRTVSGPDELIRTMIDVDPARAGRAADPAVRDAVRQRFETHAETLDGGVRLLRQPCIAFFFERA</sequence>
<name>A0A0D6PA43_9PROT</name>
<dbReference type="InterPro" id="IPR029063">
    <property type="entry name" value="SAM-dependent_MTases_sf"/>
</dbReference>
<keyword evidence="2" id="KW-0808">Transferase</keyword>
<evidence type="ECO:0000313" key="3">
    <source>
        <dbReference type="Proteomes" id="UP000032680"/>
    </source>
</evidence>
<dbReference type="PANTHER" id="PTHR42912">
    <property type="entry name" value="METHYLTRANSFERASE"/>
    <property type="match status" value="1"/>
</dbReference>
<reference evidence="2 3" key="1">
    <citation type="submission" date="2012-11" db="EMBL/GenBank/DDBJ databases">
        <title>Whole genome sequence of Acidisphaera rubrifaciens HS-AP3.</title>
        <authorList>
            <person name="Azuma Y."/>
            <person name="Higashiura N."/>
            <person name="Hirakawa H."/>
            <person name="Matsushita K."/>
        </authorList>
    </citation>
    <scope>NUCLEOTIDE SEQUENCE [LARGE SCALE GENOMIC DNA]</scope>
    <source>
        <strain evidence="2 3">HS-AP3</strain>
    </source>
</reference>
<dbReference type="AlphaFoldDB" id="A0A0D6PA43"/>
<dbReference type="RefSeq" id="WP_048861944.1">
    <property type="nucleotide sequence ID" value="NZ_BANB01000433.1"/>
</dbReference>
<proteinExistence type="predicted"/>
<dbReference type="SUPFAM" id="SSF53335">
    <property type="entry name" value="S-adenosyl-L-methionine-dependent methyltransferases"/>
    <property type="match status" value="1"/>
</dbReference>
<organism evidence="2 3">
    <name type="scientific">Acidisphaera rubrifaciens HS-AP3</name>
    <dbReference type="NCBI Taxonomy" id="1231350"/>
    <lineage>
        <taxon>Bacteria</taxon>
        <taxon>Pseudomonadati</taxon>
        <taxon>Pseudomonadota</taxon>
        <taxon>Alphaproteobacteria</taxon>
        <taxon>Acetobacterales</taxon>
        <taxon>Acetobacteraceae</taxon>
        <taxon>Acidisphaera</taxon>
    </lineage>
</organism>
<evidence type="ECO:0000313" key="2">
    <source>
        <dbReference type="EMBL" id="GAN77734.1"/>
    </source>
</evidence>